<proteinExistence type="predicted"/>
<feature type="compositionally biased region" description="Basic and acidic residues" evidence="1">
    <location>
        <begin position="18"/>
        <end position="32"/>
    </location>
</feature>
<accession>A0A392TPI8</accession>
<evidence type="ECO:0000313" key="3">
    <source>
        <dbReference type="Proteomes" id="UP000265520"/>
    </source>
</evidence>
<organism evidence="2 3">
    <name type="scientific">Trifolium medium</name>
    <dbReference type="NCBI Taxonomy" id="97028"/>
    <lineage>
        <taxon>Eukaryota</taxon>
        <taxon>Viridiplantae</taxon>
        <taxon>Streptophyta</taxon>
        <taxon>Embryophyta</taxon>
        <taxon>Tracheophyta</taxon>
        <taxon>Spermatophyta</taxon>
        <taxon>Magnoliopsida</taxon>
        <taxon>eudicotyledons</taxon>
        <taxon>Gunneridae</taxon>
        <taxon>Pentapetalae</taxon>
        <taxon>rosids</taxon>
        <taxon>fabids</taxon>
        <taxon>Fabales</taxon>
        <taxon>Fabaceae</taxon>
        <taxon>Papilionoideae</taxon>
        <taxon>50 kb inversion clade</taxon>
        <taxon>NPAAA clade</taxon>
        <taxon>Hologalegina</taxon>
        <taxon>IRL clade</taxon>
        <taxon>Trifolieae</taxon>
        <taxon>Trifolium</taxon>
    </lineage>
</organism>
<reference evidence="2 3" key="1">
    <citation type="journal article" date="2018" name="Front. Plant Sci.">
        <title>Red Clover (Trifolium pratense) and Zigzag Clover (T. medium) - A Picture of Genomic Similarities and Differences.</title>
        <authorList>
            <person name="Dluhosova J."/>
            <person name="Istvanek J."/>
            <person name="Nedelnik J."/>
            <person name="Repkova J."/>
        </authorList>
    </citation>
    <scope>NUCLEOTIDE SEQUENCE [LARGE SCALE GENOMIC DNA]</scope>
    <source>
        <strain evidence="3">cv. 10/8</strain>
        <tissue evidence="2">Leaf</tissue>
    </source>
</reference>
<feature type="non-terminal residue" evidence="2">
    <location>
        <position position="32"/>
    </location>
</feature>
<feature type="region of interest" description="Disordered" evidence="1">
    <location>
        <begin position="10"/>
        <end position="32"/>
    </location>
</feature>
<protein>
    <submittedName>
        <fullName evidence="2">Uncharacterized protein</fullName>
    </submittedName>
</protein>
<evidence type="ECO:0000256" key="1">
    <source>
        <dbReference type="SAM" id="MobiDB-lite"/>
    </source>
</evidence>
<name>A0A392TPI8_9FABA</name>
<keyword evidence="3" id="KW-1185">Reference proteome</keyword>
<evidence type="ECO:0000313" key="2">
    <source>
        <dbReference type="EMBL" id="MCI62554.1"/>
    </source>
</evidence>
<dbReference type="Proteomes" id="UP000265520">
    <property type="component" value="Unassembled WGS sequence"/>
</dbReference>
<dbReference type="EMBL" id="LXQA010620840">
    <property type="protein sequence ID" value="MCI62554.1"/>
    <property type="molecule type" value="Genomic_DNA"/>
</dbReference>
<dbReference type="AlphaFoldDB" id="A0A392TPI8"/>
<comment type="caution">
    <text evidence="2">The sequence shown here is derived from an EMBL/GenBank/DDBJ whole genome shotgun (WGS) entry which is preliminary data.</text>
</comment>
<sequence length="32" mass="3786">MLADWLRVKGLSARQHPRSNDETDHKWCKPLP</sequence>